<dbReference type="Proteomes" id="UP001067235">
    <property type="component" value="Unassembled WGS sequence"/>
</dbReference>
<organism evidence="2 3">
    <name type="scientific">Gordonia rubripertincta</name>
    <name type="common">Rhodococcus corallinus</name>
    <dbReference type="NCBI Taxonomy" id="36822"/>
    <lineage>
        <taxon>Bacteria</taxon>
        <taxon>Bacillati</taxon>
        <taxon>Actinomycetota</taxon>
        <taxon>Actinomycetes</taxon>
        <taxon>Mycobacteriales</taxon>
        <taxon>Gordoniaceae</taxon>
        <taxon>Gordonia</taxon>
    </lineage>
</organism>
<accession>A0ABT4N1L5</accession>
<reference evidence="2" key="1">
    <citation type="submission" date="2022-12" db="EMBL/GenBank/DDBJ databases">
        <authorList>
            <person name="Krivoruchko A.V."/>
            <person name="Elkin A."/>
        </authorList>
    </citation>
    <scope>NUCLEOTIDE SEQUENCE</scope>
    <source>
        <strain evidence="2">IEGM 1388</strain>
    </source>
</reference>
<dbReference type="EMBL" id="JAPWIE010000008">
    <property type="protein sequence ID" value="MCZ4553146.1"/>
    <property type="molecule type" value="Genomic_DNA"/>
</dbReference>
<gene>
    <name evidence="2" type="ORF">O4213_24375</name>
</gene>
<sequence>MGSAVDILNFASRWIPYGGADSYEIFTTFGLSPVQFARKLRRAADSAEARRRADFSHDDHSRVLEQADRIDAMGWPGDTTFSDSATASPQGAPPGTAAQAGPEDDRRR</sequence>
<dbReference type="Pfam" id="PF11662">
    <property type="entry name" value="DUF3263"/>
    <property type="match status" value="1"/>
</dbReference>
<protein>
    <submittedName>
        <fullName evidence="2">DUF3263 domain-containing protein</fullName>
    </submittedName>
</protein>
<keyword evidence="3" id="KW-1185">Reference proteome</keyword>
<proteinExistence type="predicted"/>
<name>A0ABT4N1L5_GORRU</name>
<evidence type="ECO:0000313" key="3">
    <source>
        <dbReference type="Proteomes" id="UP001067235"/>
    </source>
</evidence>
<feature type="region of interest" description="Disordered" evidence="1">
    <location>
        <begin position="47"/>
        <end position="108"/>
    </location>
</feature>
<dbReference type="InterPro" id="IPR021678">
    <property type="entry name" value="DUF3263"/>
</dbReference>
<feature type="compositionally biased region" description="Basic and acidic residues" evidence="1">
    <location>
        <begin position="47"/>
        <end position="71"/>
    </location>
</feature>
<dbReference type="RefSeq" id="WP_301573795.1">
    <property type="nucleotide sequence ID" value="NZ_JAPWIE010000008.1"/>
</dbReference>
<evidence type="ECO:0000313" key="2">
    <source>
        <dbReference type="EMBL" id="MCZ4553146.1"/>
    </source>
</evidence>
<evidence type="ECO:0000256" key="1">
    <source>
        <dbReference type="SAM" id="MobiDB-lite"/>
    </source>
</evidence>
<feature type="compositionally biased region" description="Low complexity" evidence="1">
    <location>
        <begin position="84"/>
        <end position="101"/>
    </location>
</feature>
<comment type="caution">
    <text evidence="2">The sequence shown here is derived from an EMBL/GenBank/DDBJ whole genome shotgun (WGS) entry which is preliminary data.</text>
</comment>